<dbReference type="AlphaFoldDB" id="A0A0K2V7L0"/>
<feature type="non-terminal residue" evidence="2">
    <location>
        <position position="1"/>
    </location>
</feature>
<feature type="transmembrane region" description="Helical" evidence="1">
    <location>
        <begin position="49"/>
        <end position="68"/>
    </location>
</feature>
<dbReference type="EMBL" id="HACA01028954">
    <property type="protein sequence ID" value="CDW46315.1"/>
    <property type="molecule type" value="Transcribed_RNA"/>
</dbReference>
<protein>
    <submittedName>
        <fullName evidence="2">Uncharacterized protein</fullName>
    </submittedName>
</protein>
<reference evidence="2" key="1">
    <citation type="submission" date="2014-05" db="EMBL/GenBank/DDBJ databases">
        <authorList>
            <person name="Chronopoulou M."/>
        </authorList>
    </citation>
    <scope>NUCLEOTIDE SEQUENCE</scope>
    <source>
        <tissue evidence="2">Whole organism</tissue>
    </source>
</reference>
<keyword evidence="1" id="KW-1133">Transmembrane helix</keyword>
<keyword evidence="1" id="KW-0812">Transmembrane</keyword>
<sequence>PEELNKITQVTPLKYMMAHKKILWFHSRLSRDLLCTIVFMSSRSRRDRCPTFIAILCVYFVVIFYVYLGL</sequence>
<keyword evidence="1" id="KW-0472">Membrane</keyword>
<name>A0A0K2V7L0_LEPSM</name>
<evidence type="ECO:0000313" key="2">
    <source>
        <dbReference type="EMBL" id="CDW46315.1"/>
    </source>
</evidence>
<accession>A0A0K2V7L0</accession>
<organism evidence="2">
    <name type="scientific">Lepeophtheirus salmonis</name>
    <name type="common">Salmon louse</name>
    <name type="synonym">Caligus salmonis</name>
    <dbReference type="NCBI Taxonomy" id="72036"/>
    <lineage>
        <taxon>Eukaryota</taxon>
        <taxon>Metazoa</taxon>
        <taxon>Ecdysozoa</taxon>
        <taxon>Arthropoda</taxon>
        <taxon>Crustacea</taxon>
        <taxon>Multicrustacea</taxon>
        <taxon>Hexanauplia</taxon>
        <taxon>Copepoda</taxon>
        <taxon>Siphonostomatoida</taxon>
        <taxon>Caligidae</taxon>
        <taxon>Lepeophtheirus</taxon>
    </lineage>
</organism>
<evidence type="ECO:0000256" key="1">
    <source>
        <dbReference type="SAM" id="Phobius"/>
    </source>
</evidence>
<proteinExistence type="predicted"/>